<evidence type="ECO:0000313" key="14">
    <source>
        <dbReference type="Proteomes" id="UP000287651"/>
    </source>
</evidence>
<dbReference type="PANTHER" id="PTHR31636">
    <property type="entry name" value="OSJNBA0084A10.13 PROTEIN-RELATED"/>
    <property type="match status" value="1"/>
</dbReference>
<feature type="compositionally biased region" description="Acidic residues" evidence="11">
    <location>
        <begin position="355"/>
        <end position="378"/>
    </location>
</feature>
<evidence type="ECO:0000256" key="8">
    <source>
        <dbReference type="ARBA" id="ARBA00023242"/>
    </source>
</evidence>
<evidence type="ECO:0000256" key="4">
    <source>
        <dbReference type="ARBA" id="ARBA00023015"/>
    </source>
</evidence>
<keyword evidence="4" id="KW-0805">Transcription regulation</keyword>
<dbReference type="Pfam" id="PF03514">
    <property type="entry name" value="GRAS"/>
    <property type="match status" value="1"/>
</dbReference>
<feature type="compositionally biased region" description="Polar residues" evidence="11">
    <location>
        <begin position="760"/>
        <end position="771"/>
    </location>
</feature>
<feature type="compositionally biased region" description="Polar residues" evidence="11">
    <location>
        <begin position="900"/>
        <end position="913"/>
    </location>
</feature>
<feature type="region of interest" description="VHIID" evidence="9">
    <location>
        <begin position="1018"/>
        <end position="1083"/>
    </location>
</feature>
<evidence type="ECO:0000256" key="11">
    <source>
        <dbReference type="SAM" id="MobiDB-lite"/>
    </source>
</evidence>
<evidence type="ECO:0000256" key="2">
    <source>
        <dbReference type="ARBA" id="ARBA00011233"/>
    </source>
</evidence>
<evidence type="ECO:0000259" key="12">
    <source>
        <dbReference type="PROSITE" id="PS00434"/>
    </source>
</evidence>
<feature type="domain" description="HSF-type DNA-binding" evidence="12">
    <location>
        <begin position="184"/>
        <end position="208"/>
    </location>
</feature>
<feature type="region of interest" description="Disordered" evidence="11">
    <location>
        <begin position="350"/>
        <end position="381"/>
    </location>
</feature>
<feature type="region of interest" description="Disordered" evidence="11">
    <location>
        <begin position="402"/>
        <end position="437"/>
    </location>
</feature>
<keyword evidence="6" id="KW-0238">DNA-binding</keyword>
<organism evidence="13 14">
    <name type="scientific">Ensete ventricosum</name>
    <name type="common">Abyssinian banana</name>
    <name type="synonym">Musa ensete</name>
    <dbReference type="NCBI Taxonomy" id="4639"/>
    <lineage>
        <taxon>Eukaryota</taxon>
        <taxon>Viridiplantae</taxon>
        <taxon>Streptophyta</taxon>
        <taxon>Embryophyta</taxon>
        <taxon>Tracheophyta</taxon>
        <taxon>Spermatophyta</taxon>
        <taxon>Magnoliopsida</taxon>
        <taxon>Liliopsida</taxon>
        <taxon>Zingiberales</taxon>
        <taxon>Musaceae</taxon>
        <taxon>Ensete</taxon>
    </lineage>
</organism>
<evidence type="ECO:0000256" key="1">
    <source>
        <dbReference type="ARBA" id="ARBA00004123"/>
    </source>
</evidence>
<keyword evidence="7" id="KW-0804">Transcription</keyword>
<keyword evidence="5" id="KW-0346">Stress response</keyword>
<feature type="region of interest" description="Disordered" evidence="11">
    <location>
        <begin position="258"/>
        <end position="299"/>
    </location>
</feature>
<evidence type="ECO:0000256" key="3">
    <source>
        <dbReference type="ARBA" id="ARBA00022553"/>
    </source>
</evidence>
<protein>
    <recommendedName>
        <fullName evidence="12">HSF-type DNA-binding domain-containing protein</fullName>
    </recommendedName>
</protein>
<dbReference type="InterPro" id="IPR005202">
    <property type="entry name" value="TF_GRAS"/>
</dbReference>
<comment type="subunit">
    <text evidence="2">Homotrimer.</text>
</comment>
<feature type="region of interest" description="SAW" evidence="9">
    <location>
        <begin position="1228"/>
        <end position="1307"/>
    </location>
</feature>
<dbReference type="Proteomes" id="UP000287651">
    <property type="component" value="Unassembled WGS sequence"/>
</dbReference>
<evidence type="ECO:0000313" key="13">
    <source>
        <dbReference type="EMBL" id="RRT49379.1"/>
    </source>
</evidence>
<feature type="compositionally biased region" description="Basic and acidic residues" evidence="11">
    <location>
        <begin position="776"/>
        <end position="786"/>
    </location>
</feature>
<dbReference type="SMART" id="SM00415">
    <property type="entry name" value="HSF"/>
    <property type="match status" value="1"/>
</dbReference>
<keyword evidence="3" id="KW-0597">Phosphoprotein</keyword>
<feature type="compositionally biased region" description="Polar residues" evidence="11">
    <location>
        <begin position="259"/>
        <end position="268"/>
    </location>
</feature>
<dbReference type="Gene3D" id="1.10.10.10">
    <property type="entry name" value="Winged helix-like DNA-binding domain superfamily/Winged helix DNA-binding domain"/>
    <property type="match status" value="1"/>
</dbReference>
<feature type="compositionally biased region" description="Basic and acidic residues" evidence="11">
    <location>
        <begin position="403"/>
        <end position="421"/>
    </location>
</feature>
<dbReference type="GO" id="GO:0043565">
    <property type="term" value="F:sequence-specific DNA binding"/>
    <property type="evidence" value="ECO:0007669"/>
    <property type="project" value="InterPro"/>
</dbReference>
<gene>
    <name evidence="13" type="ORF">B296_00035967</name>
</gene>
<dbReference type="PROSITE" id="PS00434">
    <property type="entry name" value="HSF_DOMAIN"/>
    <property type="match status" value="1"/>
</dbReference>
<dbReference type="GO" id="GO:0003700">
    <property type="term" value="F:DNA-binding transcription factor activity"/>
    <property type="evidence" value="ECO:0007669"/>
    <property type="project" value="InterPro"/>
</dbReference>
<keyword evidence="8" id="KW-0539">Nucleus</keyword>
<dbReference type="InterPro" id="IPR036390">
    <property type="entry name" value="WH_DNA-bd_sf"/>
</dbReference>
<dbReference type="PRINTS" id="PR00056">
    <property type="entry name" value="HSFDOMAIN"/>
</dbReference>
<feature type="compositionally biased region" description="Low complexity" evidence="11">
    <location>
        <begin position="882"/>
        <end position="894"/>
    </location>
</feature>
<dbReference type="GO" id="GO:0005634">
    <property type="term" value="C:nucleus"/>
    <property type="evidence" value="ECO:0007669"/>
    <property type="project" value="UniProtKB-SubCell"/>
</dbReference>
<comment type="subcellular location">
    <subcellularLocation>
        <location evidence="1">Nucleus</location>
    </subcellularLocation>
</comment>
<feature type="region of interest" description="Disordered" evidence="11">
    <location>
        <begin position="106"/>
        <end position="141"/>
    </location>
</feature>
<dbReference type="PROSITE" id="PS50985">
    <property type="entry name" value="GRAS"/>
    <property type="match status" value="1"/>
</dbReference>
<evidence type="ECO:0000256" key="9">
    <source>
        <dbReference type="PROSITE-ProRule" id="PRU01191"/>
    </source>
</evidence>
<feature type="compositionally biased region" description="Basic residues" evidence="11">
    <location>
        <begin position="535"/>
        <end position="555"/>
    </location>
</feature>
<sequence length="1322" mass="145578">MICRHASVAPLSCRSSAHPSRHLSRSQKGITAQVNHASSISPCDAADMPPPPLFFATPFFRLPHLILSATEPSGSAYKVSALPDLPTLPFFHPKLGLPSRAIENLSGGDPAAMAPPPLPSAAAAAAEKADEPVPPDGQRSLPTPFLTKTYQLVDDPSVDDMISWNEDGSTFVVWRPAEFARDLLPKYFKHNNFSSFVRQLNTYGFRKIVPDRWEFANDCFRRGEKRLLCDIHRRKITQASPAAAAPVAVFVPVDRAGSPANSGEEQVLSSNSSPGPPTSAAAGSSSSVELTEENERLRKENTRLSRELAQMKSLCGHISVLISKYADEGGGGRAAEAPPPPSTVLELMPARRAEEEDPEEEDEEEELQEAEAEAETGMEVEGGVKAEEVTNARLFGVSIGGKRAREDDKAEAPLPEVKSEPEPSDPASDMKKDISPERHQRSWVVYCPRPVRRVCQGPEAGVGDRDGALTRLFCSIARVVRRTDASVGRSSVHVLIDALLTRPLAFFPWPGEDRGTHSPGTVAEQQEGTEGGAAARKRRRRRRKKKKKKKKQRKNKSRTFFVLVFACSDHGGGRDARGWLRGFFDDQGIRTSLAVGCPRLRRERGFPVFQLGLQNSPSFFLTSSLSSVSLGLKRSFFAAFFDSCEFLKVTFLVERDWWRLRRFYLNEKQSWSRRMLAGCSSTLLSPRHKLRIDASVQLQACHFQLQDKHCHPQQKMGTQRLDLPCGFSSRKDPLRMALSVEKPPPAEARRSSCSFRRKPVTTSSMAAQSPSWGGIDEGHGRPWDRRRSLKRFHERGSCDDDRAKRTRTGGGVSGLVEVDGEVWLPRSTQEPPPVEEDKVFLVPNEASFPLPASTSHALVGGSAGPENDGLSPGEDPNDKSQSDSSSSSAAYASSPEPTKDSSGNVASNGSRMPSSSAVADAAGGEGEGSSAEQQGLELLSLLTSCAESISSGNYEGMTFFLARLGETATPLGTPLHRVVAYYTEALALRVVKLRPHIFSIAPPKSLVHPTEDDDAVALRLLNCVTPVLKFLHFTMNERLLKAFQGRDRVHIIDLDIKQGLQWPSLLQSLASRPSPPSHLRITGVGESRQDLQDTGAALARLAESLNLPFEFHAVADRLEDVRLWMLHVKREECVAVNCVLTMHKALSDESGKALMDLLGLIRSTRPEIVVMAEQEAKHNDPNWETRLSRSLSYYAAIFDSMDYALPRDSPARIKVEQVFARDIRNVVACEGGERTERHENFDRWRKLMEDGGFKCLGIGEREMLQSRMILRMYSCDKYAIDDNQGEEGDGLTLRWSDQPLYTVSAWAPTDVAGGSSSTSQPN</sequence>
<reference evidence="13 14" key="1">
    <citation type="journal article" date="2014" name="Agronomy (Basel)">
        <title>A Draft Genome Sequence for Ensete ventricosum, the Drought-Tolerant Tree Against Hunger.</title>
        <authorList>
            <person name="Harrison J."/>
            <person name="Moore K.A."/>
            <person name="Paszkiewicz K."/>
            <person name="Jones T."/>
            <person name="Grant M."/>
            <person name="Ambacheew D."/>
            <person name="Muzemil S."/>
            <person name="Studholme D.J."/>
        </authorList>
    </citation>
    <scope>NUCLEOTIDE SEQUENCE [LARGE SCALE GENOMIC DNA]</scope>
</reference>
<comment type="caution">
    <text evidence="9">Lacks conserved residue(s) required for the propagation of feature annotation.</text>
</comment>
<proteinExistence type="inferred from homology"/>
<feature type="region of interest" description="Disordered" evidence="11">
    <location>
        <begin position="852"/>
        <end position="932"/>
    </location>
</feature>
<comment type="similarity">
    <text evidence="10">Belongs to the HSF family.</text>
</comment>
<comment type="similarity">
    <text evidence="9">Belongs to the GRAS family.</text>
</comment>
<feature type="region of interest" description="Disordered" evidence="11">
    <location>
        <begin position="741"/>
        <end position="788"/>
    </location>
</feature>
<evidence type="ECO:0000256" key="7">
    <source>
        <dbReference type="ARBA" id="ARBA00023163"/>
    </source>
</evidence>
<feature type="compositionally biased region" description="Low complexity" evidence="11">
    <location>
        <begin position="914"/>
        <end position="932"/>
    </location>
</feature>
<feature type="compositionally biased region" description="Low complexity" evidence="11">
    <location>
        <begin position="269"/>
        <end position="287"/>
    </location>
</feature>
<dbReference type="FunFam" id="1.10.10.10:FF:000037">
    <property type="entry name" value="Heat stress transcription factor B-4"/>
    <property type="match status" value="1"/>
</dbReference>
<feature type="compositionally biased region" description="Basic and acidic residues" evidence="11">
    <location>
        <begin position="428"/>
        <end position="437"/>
    </location>
</feature>
<dbReference type="Pfam" id="PF00447">
    <property type="entry name" value="HSF_DNA-bind"/>
    <property type="match status" value="1"/>
</dbReference>
<feature type="region of interest" description="Leucine repeat II (LRII)" evidence="9">
    <location>
        <begin position="1093"/>
        <end position="1125"/>
    </location>
</feature>
<evidence type="ECO:0000256" key="10">
    <source>
        <dbReference type="RuleBase" id="RU004020"/>
    </source>
</evidence>
<comment type="caution">
    <text evidence="13">The sequence shown here is derived from an EMBL/GenBank/DDBJ whole genome shotgun (WGS) entry which is preliminary data.</text>
</comment>
<dbReference type="SUPFAM" id="SSF46785">
    <property type="entry name" value="Winged helix' DNA-binding domain"/>
    <property type="match status" value="1"/>
</dbReference>
<accession>A0A426YCC4</accession>
<evidence type="ECO:0000256" key="5">
    <source>
        <dbReference type="ARBA" id="ARBA00023016"/>
    </source>
</evidence>
<dbReference type="InterPro" id="IPR000232">
    <property type="entry name" value="HSF_DNA-bd"/>
</dbReference>
<dbReference type="InterPro" id="IPR036388">
    <property type="entry name" value="WH-like_DNA-bd_sf"/>
</dbReference>
<feature type="short sequence motif" description="VHIID" evidence="9">
    <location>
        <begin position="1049"/>
        <end position="1053"/>
    </location>
</feature>
<evidence type="ECO:0000256" key="6">
    <source>
        <dbReference type="ARBA" id="ARBA00023125"/>
    </source>
</evidence>
<name>A0A426YCC4_ENSVE</name>
<feature type="region of interest" description="Disordered" evidence="11">
    <location>
        <begin position="510"/>
        <end position="555"/>
    </location>
</feature>
<dbReference type="EMBL" id="AMZH03013380">
    <property type="protein sequence ID" value="RRT49379.1"/>
    <property type="molecule type" value="Genomic_DNA"/>
</dbReference>
<feature type="region of interest" description="PFYRE" evidence="9">
    <location>
        <begin position="1134"/>
        <end position="1225"/>
    </location>
</feature>